<reference evidence="1 2" key="1">
    <citation type="journal article" date="2010" name="Nature">
        <title>The Ectocarpus genome and the independent evolution of multicellularity in brown algae.</title>
        <authorList>
            <person name="Cock J.M."/>
            <person name="Sterck L."/>
            <person name="Rouze P."/>
            <person name="Scornet D."/>
            <person name="Allen A.E."/>
            <person name="Amoutzias G."/>
            <person name="Anthouard V."/>
            <person name="Artiguenave F."/>
            <person name="Aury J.M."/>
            <person name="Badger J.H."/>
            <person name="Beszteri B."/>
            <person name="Billiau K."/>
            <person name="Bonnet E."/>
            <person name="Bothwell J.H."/>
            <person name="Bowler C."/>
            <person name="Boyen C."/>
            <person name="Brownlee C."/>
            <person name="Carrano C.J."/>
            <person name="Charrier B."/>
            <person name="Cho G.Y."/>
            <person name="Coelho S.M."/>
            <person name="Collen J."/>
            <person name="Corre E."/>
            <person name="Da Silva C."/>
            <person name="Delage L."/>
            <person name="Delaroque N."/>
            <person name="Dittami S.M."/>
            <person name="Doulbeau S."/>
            <person name="Elias M."/>
            <person name="Farnham G."/>
            <person name="Gachon C.M."/>
            <person name="Gschloessl B."/>
            <person name="Heesch S."/>
            <person name="Jabbari K."/>
            <person name="Jubin C."/>
            <person name="Kawai H."/>
            <person name="Kimura K."/>
            <person name="Kloareg B."/>
            <person name="Kupper F.C."/>
            <person name="Lang D."/>
            <person name="Le Bail A."/>
            <person name="Leblanc C."/>
            <person name="Lerouge P."/>
            <person name="Lohr M."/>
            <person name="Lopez P.J."/>
            <person name="Martens C."/>
            <person name="Maumus F."/>
            <person name="Michel G."/>
            <person name="Miranda-Saavedra D."/>
            <person name="Morales J."/>
            <person name="Moreau H."/>
            <person name="Motomura T."/>
            <person name="Nagasato C."/>
            <person name="Napoli C.A."/>
            <person name="Nelson D.R."/>
            <person name="Nyvall-Collen P."/>
            <person name="Peters A.F."/>
            <person name="Pommier C."/>
            <person name="Potin P."/>
            <person name="Poulain J."/>
            <person name="Quesneville H."/>
            <person name="Read B."/>
            <person name="Rensing S.A."/>
            <person name="Ritter A."/>
            <person name="Rousvoal S."/>
            <person name="Samanta M."/>
            <person name="Samson G."/>
            <person name="Schroeder D.C."/>
            <person name="Segurens B."/>
            <person name="Strittmatter M."/>
            <person name="Tonon T."/>
            <person name="Tregear J.W."/>
            <person name="Valentin K."/>
            <person name="von Dassow P."/>
            <person name="Yamagishi T."/>
            <person name="Van de Peer Y."/>
            <person name="Wincker P."/>
        </authorList>
    </citation>
    <scope>NUCLEOTIDE SEQUENCE [LARGE SCALE GENOMIC DNA]</scope>
    <source>
        <strain evidence="2">Ec32 / CCAP1310/4</strain>
    </source>
</reference>
<keyword evidence="2" id="KW-1185">Reference proteome</keyword>
<dbReference type="InParanoid" id="D7G107"/>
<proteinExistence type="predicted"/>
<dbReference type="Proteomes" id="UP000002630">
    <property type="component" value="Unassembled WGS sequence"/>
</dbReference>
<dbReference type="OrthoDB" id="204303at2759"/>
<protein>
    <recommendedName>
        <fullName evidence="3">Alpha-1,2-fucosyltransferase</fullName>
    </recommendedName>
</protein>
<sequence>MVGLETVKFRGVRQELGDPTPRSIEMEGWFQDYSMFKSEKDRLRKIMALDPSCCGPTAPGPGDLVIHHRNYRAELTAEQYEKLIFKDLDYEFYEAVLRDAAESAAGPPETVWVVGEFNDEEPLFKRLQQDHPNVKRAEMVEDQFHAFCFLSRAPRLVMAHSTFSWWVAFLGVGTEVHFPLTKQNKGVTGPSIAVDEGRYVYRDEAGRVVPPP</sequence>
<evidence type="ECO:0000313" key="2">
    <source>
        <dbReference type="Proteomes" id="UP000002630"/>
    </source>
</evidence>
<organism evidence="1 2">
    <name type="scientific">Ectocarpus siliculosus</name>
    <name type="common">Brown alga</name>
    <name type="synonym">Conferva siliculosa</name>
    <dbReference type="NCBI Taxonomy" id="2880"/>
    <lineage>
        <taxon>Eukaryota</taxon>
        <taxon>Sar</taxon>
        <taxon>Stramenopiles</taxon>
        <taxon>Ochrophyta</taxon>
        <taxon>PX clade</taxon>
        <taxon>Phaeophyceae</taxon>
        <taxon>Ectocarpales</taxon>
        <taxon>Ectocarpaceae</taxon>
        <taxon>Ectocarpus</taxon>
    </lineage>
</organism>
<gene>
    <name evidence="1" type="ORF">Esi_0423_0014</name>
</gene>
<dbReference type="AlphaFoldDB" id="D7G107"/>
<accession>D7G107</accession>
<evidence type="ECO:0000313" key="1">
    <source>
        <dbReference type="EMBL" id="CBJ33117.1"/>
    </source>
</evidence>
<dbReference type="EMBL" id="FN649760">
    <property type="protein sequence ID" value="CBJ33117.1"/>
    <property type="molecule type" value="Genomic_DNA"/>
</dbReference>
<evidence type="ECO:0008006" key="3">
    <source>
        <dbReference type="Google" id="ProtNLM"/>
    </source>
</evidence>
<dbReference type="eggNOG" id="ENOG502SGFI">
    <property type="taxonomic scope" value="Eukaryota"/>
</dbReference>
<name>D7G107_ECTSI</name>